<dbReference type="SUPFAM" id="SSF53098">
    <property type="entry name" value="Ribonuclease H-like"/>
    <property type="match status" value="1"/>
</dbReference>
<dbReference type="Proteomes" id="UP000231343">
    <property type="component" value="Unassembled WGS sequence"/>
</dbReference>
<dbReference type="PANTHER" id="PTHR30231:SF4">
    <property type="entry name" value="PROTEIN NEN2"/>
    <property type="match status" value="1"/>
</dbReference>
<evidence type="ECO:0000313" key="5">
    <source>
        <dbReference type="EMBL" id="PIS28476.1"/>
    </source>
</evidence>
<reference evidence="5 6" key="1">
    <citation type="submission" date="2017-09" db="EMBL/GenBank/DDBJ databases">
        <title>Depth-based differentiation of microbial function through sediment-hosted aquifers and enrichment of novel symbionts in the deep terrestrial subsurface.</title>
        <authorList>
            <person name="Probst A.J."/>
            <person name="Ladd B."/>
            <person name="Jarett J.K."/>
            <person name="Geller-Mcgrath D.E."/>
            <person name="Sieber C.M."/>
            <person name="Emerson J.B."/>
            <person name="Anantharaman K."/>
            <person name="Thomas B.C."/>
            <person name="Malmstrom R."/>
            <person name="Stieglmeier M."/>
            <person name="Klingl A."/>
            <person name="Woyke T."/>
            <person name="Ryan C.M."/>
            <person name="Banfield J.F."/>
        </authorList>
    </citation>
    <scope>NUCLEOTIDE SEQUENCE [LARGE SCALE GENOMIC DNA]</scope>
    <source>
        <strain evidence="5">CG08_land_8_20_14_0_20_45_16</strain>
    </source>
</reference>
<dbReference type="PANTHER" id="PTHR30231">
    <property type="entry name" value="DNA POLYMERASE III SUBUNIT EPSILON"/>
    <property type="match status" value="1"/>
</dbReference>
<evidence type="ECO:0000313" key="6">
    <source>
        <dbReference type="Proteomes" id="UP000231343"/>
    </source>
</evidence>
<dbReference type="InterPro" id="IPR036397">
    <property type="entry name" value="RNaseH_sf"/>
</dbReference>
<dbReference type="Gene3D" id="3.30.420.10">
    <property type="entry name" value="Ribonuclease H-like superfamily/Ribonuclease H"/>
    <property type="match status" value="1"/>
</dbReference>
<keyword evidence="3" id="KW-0269">Exonuclease</keyword>
<dbReference type="GO" id="GO:0006260">
    <property type="term" value="P:DNA replication"/>
    <property type="evidence" value="ECO:0007669"/>
    <property type="project" value="InterPro"/>
</dbReference>
<keyword evidence="1" id="KW-0540">Nuclease</keyword>
<protein>
    <recommendedName>
        <fullName evidence="4">Exonuclease domain-containing protein</fullName>
    </recommendedName>
</protein>
<dbReference type="AlphaFoldDB" id="A0A2H0XU58"/>
<dbReference type="Pfam" id="PF00929">
    <property type="entry name" value="RNase_T"/>
    <property type="match status" value="1"/>
</dbReference>
<dbReference type="GO" id="GO:0005829">
    <property type="term" value="C:cytosol"/>
    <property type="evidence" value="ECO:0007669"/>
    <property type="project" value="TreeGrafter"/>
</dbReference>
<dbReference type="InterPro" id="IPR006054">
    <property type="entry name" value="DnaQ"/>
</dbReference>
<evidence type="ECO:0000256" key="3">
    <source>
        <dbReference type="ARBA" id="ARBA00022839"/>
    </source>
</evidence>
<dbReference type="InterPro" id="IPR012337">
    <property type="entry name" value="RNaseH-like_sf"/>
</dbReference>
<sequence>MTQDLAHDPLYNKLAKEYKFLRRAQEQTLVSQLDSLQFVIFDLETTGLDPIKNEITEIGAFKIKGRELINMFSQLIKPQQPISAEITRLTGIDDELVKEAPPIDKVLPLFLDFAGDSILIAHNAEFDTSFIRTKLKQVTPGQELNNQILCTVKLSRYLLPNLANHKLHTVGAHFGFPSQNRHRSIGDVELTFQIWDKLLTMLVSKGVTDKSSLDALIAKLK</sequence>
<feature type="domain" description="Exonuclease" evidence="4">
    <location>
        <begin position="37"/>
        <end position="204"/>
    </location>
</feature>
<name>A0A2H0XU58_UNCSA</name>
<organism evidence="5 6">
    <name type="scientific">Candidatus Saganbacteria bacterium CG08_land_8_20_14_0_20_45_16</name>
    <dbReference type="NCBI Taxonomy" id="2014293"/>
    <lineage>
        <taxon>Bacteria</taxon>
        <taxon>Bacillati</taxon>
        <taxon>Saganbacteria</taxon>
    </lineage>
</organism>
<proteinExistence type="predicted"/>
<dbReference type="EMBL" id="PEYM01000130">
    <property type="protein sequence ID" value="PIS28476.1"/>
    <property type="molecule type" value="Genomic_DNA"/>
</dbReference>
<keyword evidence="2" id="KW-0378">Hydrolase</keyword>
<comment type="caution">
    <text evidence="5">The sequence shown here is derived from an EMBL/GenBank/DDBJ whole genome shotgun (WGS) entry which is preliminary data.</text>
</comment>
<gene>
    <name evidence="5" type="ORF">COT42_07915</name>
</gene>
<dbReference type="CDD" id="cd06127">
    <property type="entry name" value="DEDDh"/>
    <property type="match status" value="1"/>
</dbReference>
<dbReference type="GO" id="GO:0003677">
    <property type="term" value="F:DNA binding"/>
    <property type="evidence" value="ECO:0007669"/>
    <property type="project" value="InterPro"/>
</dbReference>
<evidence type="ECO:0000259" key="4">
    <source>
        <dbReference type="SMART" id="SM00479"/>
    </source>
</evidence>
<dbReference type="SMART" id="SM00479">
    <property type="entry name" value="EXOIII"/>
    <property type="match status" value="1"/>
</dbReference>
<dbReference type="FunFam" id="3.30.420.10:FF:000045">
    <property type="entry name" value="3'-5' exonuclease DinG"/>
    <property type="match status" value="1"/>
</dbReference>
<dbReference type="GO" id="GO:0008408">
    <property type="term" value="F:3'-5' exonuclease activity"/>
    <property type="evidence" value="ECO:0007669"/>
    <property type="project" value="TreeGrafter"/>
</dbReference>
<dbReference type="NCBIfam" id="TIGR00573">
    <property type="entry name" value="dnaq"/>
    <property type="match status" value="1"/>
</dbReference>
<dbReference type="InterPro" id="IPR013520">
    <property type="entry name" value="Ribonucl_H"/>
</dbReference>
<accession>A0A2H0XU58</accession>
<evidence type="ECO:0000256" key="2">
    <source>
        <dbReference type="ARBA" id="ARBA00022801"/>
    </source>
</evidence>
<dbReference type="GO" id="GO:0003887">
    <property type="term" value="F:DNA-directed DNA polymerase activity"/>
    <property type="evidence" value="ECO:0007669"/>
    <property type="project" value="InterPro"/>
</dbReference>
<evidence type="ECO:0000256" key="1">
    <source>
        <dbReference type="ARBA" id="ARBA00022722"/>
    </source>
</evidence>